<dbReference type="GeneID" id="135194144"/>
<name>A0ABM4AUU3_VANTA</name>
<organism evidence="2 3">
    <name type="scientific">Vanessa tameamea</name>
    <name type="common">Kamehameha butterfly</name>
    <dbReference type="NCBI Taxonomy" id="334116"/>
    <lineage>
        <taxon>Eukaryota</taxon>
        <taxon>Metazoa</taxon>
        <taxon>Ecdysozoa</taxon>
        <taxon>Arthropoda</taxon>
        <taxon>Hexapoda</taxon>
        <taxon>Insecta</taxon>
        <taxon>Pterygota</taxon>
        <taxon>Neoptera</taxon>
        <taxon>Endopterygota</taxon>
        <taxon>Lepidoptera</taxon>
        <taxon>Glossata</taxon>
        <taxon>Ditrysia</taxon>
        <taxon>Papilionoidea</taxon>
        <taxon>Nymphalidae</taxon>
        <taxon>Nymphalinae</taxon>
        <taxon>Vanessa</taxon>
    </lineage>
</organism>
<feature type="signal peptide" evidence="1">
    <location>
        <begin position="1"/>
        <end position="20"/>
    </location>
</feature>
<accession>A0ABM4AUU3</accession>
<keyword evidence="1" id="KW-0732">Signal</keyword>
<evidence type="ECO:0000313" key="3">
    <source>
        <dbReference type="RefSeq" id="XP_064075083.1"/>
    </source>
</evidence>
<dbReference type="Proteomes" id="UP001652626">
    <property type="component" value="Chromosome 25"/>
</dbReference>
<gene>
    <name evidence="3" type="primary">LOC135194144</name>
</gene>
<feature type="chain" id="PRO_5047317286" evidence="1">
    <location>
        <begin position="21"/>
        <end position="236"/>
    </location>
</feature>
<evidence type="ECO:0000313" key="2">
    <source>
        <dbReference type="Proteomes" id="UP001652626"/>
    </source>
</evidence>
<evidence type="ECO:0000256" key="1">
    <source>
        <dbReference type="SAM" id="SignalP"/>
    </source>
</evidence>
<reference evidence="3" key="1">
    <citation type="submission" date="2025-08" db="UniProtKB">
        <authorList>
            <consortium name="RefSeq"/>
        </authorList>
    </citation>
    <scope>IDENTIFICATION</scope>
    <source>
        <tissue evidence="3">Whole body</tissue>
    </source>
</reference>
<protein>
    <submittedName>
        <fullName evidence="3">Uncharacterized protein LOC135194144</fullName>
    </submittedName>
</protein>
<sequence>MEVKIALLIFALISLQIVDAELFYNPMQMTDAQLEERGLKCYPGHTVIKIEEKKVISNDETSEEEIRRSHMNFEAKEESCKICVCSVDGKDEYCSRRPAMNVNECLRMGILKKNMERNLPFAHETSLAFRIRRVGDDIDNEKCIPFVSEYSDCSEANECSGCNRCSCSAEGEWQCEAVFDCSVDENDVLADRQTFSTAVDVMYTGLKKKAKKKPESLVPGPPKPEDELLGYLIAIP</sequence>
<proteinExistence type="predicted"/>
<dbReference type="RefSeq" id="XP_064075083.1">
    <property type="nucleotide sequence ID" value="XM_064219013.1"/>
</dbReference>
<keyword evidence="2" id="KW-1185">Reference proteome</keyword>